<sequence length="278" mass="31771">MQYVNWGRFGPKEIFKDVPNHYLRDLLMDFINTDVAEEKREHTRKAVFSDLNTAEVLEYAALVARWRLDDDETDRKMQIIDGILGDRNPRTQNELFHIRDQAAVLDSIDVTIDMTPQPGFAFRSHNNHTLAGSVVKQNSKPKEYELELRVGTEIDRNCDQIRAMIKVFTLQGDWTVDQFRLAFGHISRSQLTTFMEKRGPREGIHTLAFELGWEFFKKRELLGVPNAPPLEHALENRRALQETDPNRGQKRSSIGGGDYPAKHAKVVGAGDTNVNLAA</sequence>
<protein>
    <submittedName>
        <fullName evidence="1">Uncharacterized protein</fullName>
    </submittedName>
</protein>
<evidence type="ECO:0000313" key="2">
    <source>
        <dbReference type="Proteomes" id="UP001497680"/>
    </source>
</evidence>
<keyword evidence="2" id="KW-1185">Reference proteome</keyword>
<reference evidence="1 2" key="1">
    <citation type="journal article" date="2022" name="New Phytol.">
        <title>Ecological generalism drives hyperdiversity of secondary metabolite gene clusters in xylarialean endophytes.</title>
        <authorList>
            <person name="Franco M.E.E."/>
            <person name="Wisecaver J.H."/>
            <person name="Arnold A.E."/>
            <person name="Ju Y.M."/>
            <person name="Slot J.C."/>
            <person name="Ahrendt S."/>
            <person name="Moore L.P."/>
            <person name="Eastman K.E."/>
            <person name="Scott K."/>
            <person name="Konkel Z."/>
            <person name="Mondo S.J."/>
            <person name="Kuo A."/>
            <person name="Hayes R.D."/>
            <person name="Haridas S."/>
            <person name="Andreopoulos B."/>
            <person name="Riley R."/>
            <person name="LaButti K."/>
            <person name="Pangilinan J."/>
            <person name="Lipzen A."/>
            <person name="Amirebrahimi M."/>
            <person name="Yan J."/>
            <person name="Adam C."/>
            <person name="Keymanesh K."/>
            <person name="Ng V."/>
            <person name="Louie K."/>
            <person name="Northen T."/>
            <person name="Drula E."/>
            <person name="Henrissat B."/>
            <person name="Hsieh H.M."/>
            <person name="Youens-Clark K."/>
            <person name="Lutzoni F."/>
            <person name="Miadlikowska J."/>
            <person name="Eastwood D.C."/>
            <person name="Hamelin R.C."/>
            <person name="Grigoriev I.V."/>
            <person name="U'Ren J.M."/>
        </authorList>
    </citation>
    <scope>NUCLEOTIDE SEQUENCE [LARGE SCALE GENOMIC DNA]</scope>
    <source>
        <strain evidence="1 2">ER1909</strain>
    </source>
</reference>
<proteinExistence type="predicted"/>
<evidence type="ECO:0000313" key="1">
    <source>
        <dbReference type="EMBL" id="KAI6080449.1"/>
    </source>
</evidence>
<dbReference type="EMBL" id="MU394443">
    <property type="protein sequence ID" value="KAI6080449.1"/>
    <property type="molecule type" value="Genomic_DNA"/>
</dbReference>
<accession>A0ACC0CJ57</accession>
<dbReference type="Proteomes" id="UP001497680">
    <property type="component" value="Unassembled WGS sequence"/>
</dbReference>
<gene>
    <name evidence="1" type="ORF">F4821DRAFT_251508</name>
</gene>
<name>A0ACC0CJ57_9PEZI</name>
<comment type="caution">
    <text evidence="1">The sequence shown here is derived from an EMBL/GenBank/DDBJ whole genome shotgun (WGS) entry which is preliminary data.</text>
</comment>
<organism evidence="1 2">
    <name type="scientific">Hypoxylon rubiginosum</name>
    <dbReference type="NCBI Taxonomy" id="110542"/>
    <lineage>
        <taxon>Eukaryota</taxon>
        <taxon>Fungi</taxon>
        <taxon>Dikarya</taxon>
        <taxon>Ascomycota</taxon>
        <taxon>Pezizomycotina</taxon>
        <taxon>Sordariomycetes</taxon>
        <taxon>Xylariomycetidae</taxon>
        <taxon>Xylariales</taxon>
        <taxon>Hypoxylaceae</taxon>
        <taxon>Hypoxylon</taxon>
    </lineage>
</organism>